<feature type="non-terminal residue" evidence="7">
    <location>
        <position position="135"/>
    </location>
</feature>
<feature type="non-terminal residue" evidence="7">
    <location>
        <position position="1"/>
    </location>
</feature>
<keyword evidence="5 6" id="KW-0472">Membrane</keyword>
<dbReference type="InterPro" id="IPR051907">
    <property type="entry name" value="DoxX-like_oxidoreductase"/>
</dbReference>
<evidence type="ECO:0000313" key="8">
    <source>
        <dbReference type="Proteomes" id="UP000095751"/>
    </source>
</evidence>
<dbReference type="PANTHER" id="PTHR33452:SF1">
    <property type="entry name" value="INNER MEMBRANE PROTEIN YPHA-RELATED"/>
    <property type="match status" value="1"/>
</dbReference>
<keyword evidence="4 6" id="KW-1133">Transmembrane helix</keyword>
<dbReference type="InterPro" id="IPR032808">
    <property type="entry name" value="DoxX"/>
</dbReference>
<sequence>EPLTDACILALRLSTCALMMHHGLDKIQNVDGFSVNVVAKFFGFLPGAPAFWTLSAAGTQVVGSVLLALGILSRPVAFSMMCTMIVAVVFHLLNTGLEGFPLAVVSQHSYNYELAAMYVGVLAYFSASGAGKFSV</sequence>
<gene>
    <name evidence="7" type="ORF">FRACYDRAFT_163113</name>
</gene>
<organism evidence="7 8">
    <name type="scientific">Fragilariopsis cylindrus CCMP1102</name>
    <dbReference type="NCBI Taxonomy" id="635003"/>
    <lineage>
        <taxon>Eukaryota</taxon>
        <taxon>Sar</taxon>
        <taxon>Stramenopiles</taxon>
        <taxon>Ochrophyta</taxon>
        <taxon>Bacillariophyta</taxon>
        <taxon>Bacillariophyceae</taxon>
        <taxon>Bacillariophycidae</taxon>
        <taxon>Bacillariales</taxon>
        <taxon>Bacillariaceae</taxon>
        <taxon>Fragilariopsis</taxon>
    </lineage>
</organism>
<dbReference type="OrthoDB" id="566921at2759"/>
<proteinExistence type="predicted"/>
<accession>A0A1E7FYB5</accession>
<keyword evidence="3 6" id="KW-0812">Transmembrane</keyword>
<dbReference type="GO" id="GO:0005886">
    <property type="term" value="C:plasma membrane"/>
    <property type="evidence" value="ECO:0007669"/>
    <property type="project" value="UniProtKB-SubCell"/>
</dbReference>
<dbReference type="Proteomes" id="UP000095751">
    <property type="component" value="Unassembled WGS sequence"/>
</dbReference>
<evidence type="ECO:0000256" key="2">
    <source>
        <dbReference type="ARBA" id="ARBA00022475"/>
    </source>
</evidence>
<keyword evidence="8" id="KW-1185">Reference proteome</keyword>
<keyword evidence="2" id="KW-1003">Cell membrane</keyword>
<dbReference type="Pfam" id="PF07681">
    <property type="entry name" value="DoxX"/>
    <property type="match status" value="1"/>
</dbReference>
<dbReference type="AlphaFoldDB" id="A0A1E7FYB5"/>
<feature type="transmembrane region" description="Helical" evidence="6">
    <location>
        <begin position="114"/>
        <end position="133"/>
    </location>
</feature>
<evidence type="ECO:0000256" key="3">
    <source>
        <dbReference type="ARBA" id="ARBA00022692"/>
    </source>
</evidence>
<reference evidence="7 8" key="1">
    <citation type="submission" date="2016-09" db="EMBL/GenBank/DDBJ databases">
        <title>Extensive genetic diversity and differential bi-allelic expression allows diatom success in the polar Southern Ocean.</title>
        <authorList>
            <consortium name="DOE Joint Genome Institute"/>
            <person name="Mock T."/>
            <person name="Otillar R.P."/>
            <person name="Strauss J."/>
            <person name="Dupont C."/>
            <person name="Frickenhaus S."/>
            <person name="Maumus F."/>
            <person name="Mcmullan M."/>
            <person name="Sanges R."/>
            <person name="Schmutz J."/>
            <person name="Toseland A."/>
            <person name="Valas R."/>
            <person name="Veluchamy A."/>
            <person name="Ward B.J."/>
            <person name="Allen A."/>
            <person name="Barry K."/>
            <person name="Falciatore A."/>
            <person name="Ferrante M."/>
            <person name="Fortunato A.E."/>
            <person name="Gloeckner G."/>
            <person name="Gruber A."/>
            <person name="Hipkin R."/>
            <person name="Janech M."/>
            <person name="Kroth P."/>
            <person name="Leese F."/>
            <person name="Lindquist E."/>
            <person name="Lyon B.R."/>
            <person name="Martin J."/>
            <person name="Mayer C."/>
            <person name="Parker M."/>
            <person name="Quesneville H."/>
            <person name="Raymond J."/>
            <person name="Uhlig C."/>
            <person name="Valentin K.U."/>
            <person name="Worden A.Z."/>
            <person name="Armbrust E.V."/>
            <person name="Bowler C."/>
            <person name="Green B."/>
            <person name="Moulton V."/>
            <person name="Van Oosterhout C."/>
            <person name="Grigoriev I."/>
        </authorList>
    </citation>
    <scope>NUCLEOTIDE SEQUENCE [LARGE SCALE GENOMIC DNA]</scope>
    <source>
        <strain evidence="7 8">CCMP1102</strain>
    </source>
</reference>
<protein>
    <submittedName>
        <fullName evidence="7">DoxX-domain-containing protein</fullName>
    </submittedName>
</protein>
<evidence type="ECO:0000256" key="1">
    <source>
        <dbReference type="ARBA" id="ARBA00004651"/>
    </source>
</evidence>
<evidence type="ECO:0000313" key="7">
    <source>
        <dbReference type="EMBL" id="OEU23124.1"/>
    </source>
</evidence>
<comment type="subcellular location">
    <subcellularLocation>
        <location evidence="1">Cell membrane</location>
        <topology evidence="1">Multi-pass membrane protein</topology>
    </subcellularLocation>
</comment>
<dbReference type="PANTHER" id="PTHR33452">
    <property type="entry name" value="OXIDOREDUCTASE CATD-RELATED"/>
    <property type="match status" value="1"/>
</dbReference>
<feature type="transmembrane region" description="Helical" evidence="6">
    <location>
        <begin position="50"/>
        <end position="69"/>
    </location>
</feature>
<dbReference type="KEGG" id="fcy:FRACYDRAFT_163113"/>
<name>A0A1E7FYB5_9STRA</name>
<dbReference type="InParanoid" id="A0A1E7FYB5"/>
<evidence type="ECO:0000256" key="6">
    <source>
        <dbReference type="SAM" id="Phobius"/>
    </source>
</evidence>
<dbReference type="EMBL" id="KV784353">
    <property type="protein sequence ID" value="OEU23124.1"/>
    <property type="molecule type" value="Genomic_DNA"/>
</dbReference>
<evidence type="ECO:0000256" key="4">
    <source>
        <dbReference type="ARBA" id="ARBA00022989"/>
    </source>
</evidence>
<evidence type="ECO:0000256" key="5">
    <source>
        <dbReference type="ARBA" id="ARBA00023136"/>
    </source>
</evidence>